<evidence type="ECO:0000313" key="9">
    <source>
        <dbReference type="Proteomes" id="UP001595711"/>
    </source>
</evidence>
<keyword evidence="3" id="KW-0731">Sigma factor</keyword>
<evidence type="ECO:0000256" key="4">
    <source>
        <dbReference type="ARBA" id="ARBA00023163"/>
    </source>
</evidence>
<keyword evidence="4" id="KW-0804">Transcription</keyword>
<organism evidence="8 9">
    <name type="scientific">Ferrovibrio xuzhouensis</name>
    <dbReference type="NCBI Taxonomy" id="1576914"/>
    <lineage>
        <taxon>Bacteria</taxon>
        <taxon>Pseudomonadati</taxon>
        <taxon>Pseudomonadota</taxon>
        <taxon>Alphaproteobacteria</taxon>
        <taxon>Rhodospirillales</taxon>
        <taxon>Rhodospirillaceae</taxon>
        <taxon>Ferrovibrio</taxon>
    </lineage>
</organism>
<feature type="region of interest" description="Disordered" evidence="5">
    <location>
        <begin position="159"/>
        <end position="184"/>
    </location>
</feature>
<evidence type="ECO:0000256" key="5">
    <source>
        <dbReference type="SAM" id="MobiDB-lite"/>
    </source>
</evidence>
<dbReference type="InterPro" id="IPR036388">
    <property type="entry name" value="WH-like_DNA-bd_sf"/>
</dbReference>
<feature type="domain" description="RNA polymerase sigma-70 region 2" evidence="6">
    <location>
        <begin position="11"/>
        <end position="75"/>
    </location>
</feature>
<comment type="similarity">
    <text evidence="1">Belongs to the sigma-70 factor family. ECF subfamily.</text>
</comment>
<evidence type="ECO:0000313" key="8">
    <source>
        <dbReference type="EMBL" id="MFC3674205.1"/>
    </source>
</evidence>
<reference evidence="9" key="1">
    <citation type="journal article" date="2019" name="Int. J. Syst. Evol. Microbiol.">
        <title>The Global Catalogue of Microorganisms (GCM) 10K type strain sequencing project: providing services to taxonomists for standard genome sequencing and annotation.</title>
        <authorList>
            <consortium name="The Broad Institute Genomics Platform"/>
            <consortium name="The Broad Institute Genome Sequencing Center for Infectious Disease"/>
            <person name="Wu L."/>
            <person name="Ma J."/>
        </authorList>
    </citation>
    <scope>NUCLEOTIDE SEQUENCE [LARGE SCALE GENOMIC DNA]</scope>
    <source>
        <strain evidence="9">KCTC 42182</strain>
    </source>
</reference>
<dbReference type="NCBIfam" id="TIGR02937">
    <property type="entry name" value="sigma70-ECF"/>
    <property type="match status" value="1"/>
</dbReference>
<evidence type="ECO:0000259" key="7">
    <source>
        <dbReference type="Pfam" id="PF08281"/>
    </source>
</evidence>
<dbReference type="InterPro" id="IPR014284">
    <property type="entry name" value="RNA_pol_sigma-70_dom"/>
</dbReference>
<keyword evidence="9" id="KW-1185">Reference proteome</keyword>
<evidence type="ECO:0000256" key="2">
    <source>
        <dbReference type="ARBA" id="ARBA00023015"/>
    </source>
</evidence>
<evidence type="ECO:0000256" key="3">
    <source>
        <dbReference type="ARBA" id="ARBA00023082"/>
    </source>
</evidence>
<evidence type="ECO:0000259" key="6">
    <source>
        <dbReference type="Pfam" id="PF04542"/>
    </source>
</evidence>
<sequence length="184" mass="20766">MLDTFHDLLLQTLPALKGFALLLTRNRQWAEDLTQETSLRALTRAHQFQPGTNFKAWIFTIMRNQHLDQIRRRRRETQLTDDADALDALMSVRPAQEDGLMLKELLDAVGDLNRGQRETLLLVAGNGLSYEEASKVCGCPVGTIRSRLARARQTLQDRMMGPAPAGPHQPAIARSGRRPEWNQA</sequence>
<dbReference type="Proteomes" id="UP001595711">
    <property type="component" value="Unassembled WGS sequence"/>
</dbReference>
<dbReference type="Pfam" id="PF04542">
    <property type="entry name" value="Sigma70_r2"/>
    <property type="match status" value="1"/>
</dbReference>
<dbReference type="PANTHER" id="PTHR43133">
    <property type="entry name" value="RNA POLYMERASE ECF-TYPE SIGMA FACTO"/>
    <property type="match status" value="1"/>
</dbReference>
<accession>A0ABV7V9W7</accession>
<dbReference type="InterPro" id="IPR039425">
    <property type="entry name" value="RNA_pol_sigma-70-like"/>
</dbReference>
<name>A0ABV7V9W7_9PROT</name>
<dbReference type="InterPro" id="IPR013325">
    <property type="entry name" value="RNA_pol_sigma_r2"/>
</dbReference>
<comment type="caution">
    <text evidence="8">The sequence shown here is derived from an EMBL/GenBank/DDBJ whole genome shotgun (WGS) entry which is preliminary data.</text>
</comment>
<dbReference type="RefSeq" id="WP_379720743.1">
    <property type="nucleotide sequence ID" value="NZ_JBHRYJ010000001.1"/>
</dbReference>
<dbReference type="SUPFAM" id="SSF88946">
    <property type="entry name" value="Sigma2 domain of RNA polymerase sigma factors"/>
    <property type="match status" value="1"/>
</dbReference>
<keyword evidence="2" id="KW-0805">Transcription regulation</keyword>
<gene>
    <name evidence="8" type="ORF">ACFOOQ_01540</name>
</gene>
<protein>
    <submittedName>
        <fullName evidence="8">Sigma-70 family RNA polymerase sigma factor</fullName>
    </submittedName>
</protein>
<dbReference type="EMBL" id="JBHRYJ010000001">
    <property type="protein sequence ID" value="MFC3674205.1"/>
    <property type="molecule type" value="Genomic_DNA"/>
</dbReference>
<evidence type="ECO:0000256" key="1">
    <source>
        <dbReference type="ARBA" id="ARBA00010641"/>
    </source>
</evidence>
<dbReference type="PANTHER" id="PTHR43133:SF25">
    <property type="entry name" value="RNA POLYMERASE SIGMA FACTOR RFAY-RELATED"/>
    <property type="match status" value="1"/>
</dbReference>
<dbReference type="Pfam" id="PF08281">
    <property type="entry name" value="Sigma70_r4_2"/>
    <property type="match status" value="1"/>
</dbReference>
<dbReference type="Gene3D" id="1.10.10.10">
    <property type="entry name" value="Winged helix-like DNA-binding domain superfamily/Winged helix DNA-binding domain"/>
    <property type="match status" value="1"/>
</dbReference>
<dbReference type="CDD" id="cd06171">
    <property type="entry name" value="Sigma70_r4"/>
    <property type="match status" value="1"/>
</dbReference>
<proteinExistence type="inferred from homology"/>
<dbReference type="InterPro" id="IPR007627">
    <property type="entry name" value="RNA_pol_sigma70_r2"/>
</dbReference>
<dbReference type="InterPro" id="IPR013249">
    <property type="entry name" value="RNA_pol_sigma70_r4_t2"/>
</dbReference>
<dbReference type="SUPFAM" id="SSF88659">
    <property type="entry name" value="Sigma3 and sigma4 domains of RNA polymerase sigma factors"/>
    <property type="match status" value="1"/>
</dbReference>
<dbReference type="InterPro" id="IPR013324">
    <property type="entry name" value="RNA_pol_sigma_r3/r4-like"/>
</dbReference>
<feature type="domain" description="RNA polymerase sigma factor 70 region 4 type 2" evidence="7">
    <location>
        <begin position="103"/>
        <end position="155"/>
    </location>
</feature>
<dbReference type="Gene3D" id="1.10.1740.10">
    <property type="match status" value="1"/>
</dbReference>